<reference evidence="1 2" key="1">
    <citation type="submission" date="2024-02" db="EMBL/GenBank/DDBJ databases">
        <authorList>
            <person name="Daric V."/>
            <person name="Darras S."/>
        </authorList>
    </citation>
    <scope>NUCLEOTIDE SEQUENCE [LARGE SCALE GENOMIC DNA]</scope>
</reference>
<proteinExistence type="predicted"/>
<keyword evidence="2" id="KW-1185">Reference proteome</keyword>
<sequence>MEQSASMQHLFTNFARHNQGGKGHSSVDRLRLQNLKTTITILSNLSKEHTTRRVDNKAFADDRQQTMKPPTTLSKM</sequence>
<dbReference type="Proteomes" id="UP001642483">
    <property type="component" value="Unassembled WGS sequence"/>
</dbReference>
<gene>
    <name evidence="1" type="ORF">CVLEPA_LOCUS6331</name>
</gene>
<accession>A0ABP0FB83</accession>
<organism evidence="1 2">
    <name type="scientific">Clavelina lepadiformis</name>
    <name type="common">Light-bulb sea squirt</name>
    <name type="synonym">Ascidia lepadiformis</name>
    <dbReference type="NCBI Taxonomy" id="159417"/>
    <lineage>
        <taxon>Eukaryota</taxon>
        <taxon>Metazoa</taxon>
        <taxon>Chordata</taxon>
        <taxon>Tunicata</taxon>
        <taxon>Ascidiacea</taxon>
        <taxon>Aplousobranchia</taxon>
        <taxon>Clavelinidae</taxon>
        <taxon>Clavelina</taxon>
    </lineage>
</organism>
<comment type="caution">
    <text evidence="1">The sequence shown here is derived from an EMBL/GenBank/DDBJ whole genome shotgun (WGS) entry which is preliminary data.</text>
</comment>
<evidence type="ECO:0000313" key="2">
    <source>
        <dbReference type="Proteomes" id="UP001642483"/>
    </source>
</evidence>
<dbReference type="EMBL" id="CAWYQH010000035">
    <property type="protein sequence ID" value="CAK8676910.1"/>
    <property type="molecule type" value="Genomic_DNA"/>
</dbReference>
<evidence type="ECO:0000313" key="1">
    <source>
        <dbReference type="EMBL" id="CAK8676910.1"/>
    </source>
</evidence>
<name>A0ABP0FB83_CLALP</name>
<protein>
    <submittedName>
        <fullName evidence="1">Uncharacterized protein</fullName>
    </submittedName>
</protein>